<accession>A0A2P5P8Q3</accession>
<dbReference type="CDD" id="cd00082">
    <property type="entry name" value="HisKA"/>
    <property type="match status" value="1"/>
</dbReference>
<evidence type="ECO:0000256" key="3">
    <source>
        <dbReference type="ARBA" id="ARBA00012438"/>
    </source>
</evidence>
<evidence type="ECO:0000256" key="11">
    <source>
        <dbReference type="ARBA" id="ARBA00023136"/>
    </source>
</evidence>
<keyword evidence="11" id="KW-0472">Membrane</keyword>
<evidence type="ECO:0000256" key="4">
    <source>
        <dbReference type="ARBA" id="ARBA00022475"/>
    </source>
</evidence>
<dbReference type="InterPro" id="IPR036890">
    <property type="entry name" value="HATPase_C_sf"/>
</dbReference>
<dbReference type="OrthoDB" id="9795133at2"/>
<comment type="subcellular location">
    <subcellularLocation>
        <location evidence="2">Cell membrane</location>
    </subcellularLocation>
</comment>
<evidence type="ECO:0000313" key="13">
    <source>
        <dbReference type="Proteomes" id="UP000235653"/>
    </source>
</evidence>
<keyword evidence="10" id="KW-0902">Two-component regulatory system</keyword>
<dbReference type="SUPFAM" id="SSF47384">
    <property type="entry name" value="Homodimeric domain of signal transducing histidine kinase"/>
    <property type="match status" value="1"/>
</dbReference>
<dbReference type="InterPro" id="IPR004358">
    <property type="entry name" value="Sig_transdc_His_kin-like_C"/>
</dbReference>
<comment type="catalytic activity">
    <reaction evidence="1">
        <text>ATP + protein L-histidine = ADP + protein N-phospho-L-histidine.</text>
        <dbReference type="EC" id="2.7.13.3"/>
    </reaction>
</comment>
<dbReference type="PROSITE" id="PS50112">
    <property type="entry name" value="PAS"/>
    <property type="match status" value="1"/>
</dbReference>
<dbReference type="PANTHER" id="PTHR43047:SF72">
    <property type="entry name" value="OSMOSENSING HISTIDINE PROTEIN KINASE SLN1"/>
    <property type="match status" value="1"/>
</dbReference>
<dbReference type="Gene3D" id="3.30.450.20">
    <property type="entry name" value="PAS domain"/>
    <property type="match status" value="1"/>
</dbReference>
<dbReference type="Gene3D" id="1.10.287.130">
    <property type="match status" value="1"/>
</dbReference>
<dbReference type="CDD" id="cd00130">
    <property type="entry name" value="PAS"/>
    <property type="match status" value="1"/>
</dbReference>
<dbReference type="GO" id="GO:0005524">
    <property type="term" value="F:ATP binding"/>
    <property type="evidence" value="ECO:0007669"/>
    <property type="project" value="UniProtKB-KW"/>
</dbReference>
<keyword evidence="8 12" id="KW-0418">Kinase</keyword>
<dbReference type="InterPro" id="IPR003661">
    <property type="entry name" value="HisK_dim/P_dom"/>
</dbReference>
<evidence type="ECO:0000256" key="8">
    <source>
        <dbReference type="ARBA" id="ARBA00022777"/>
    </source>
</evidence>
<dbReference type="Pfam" id="PF13426">
    <property type="entry name" value="PAS_9"/>
    <property type="match status" value="1"/>
</dbReference>
<dbReference type="InterPro" id="IPR005467">
    <property type="entry name" value="His_kinase_dom"/>
</dbReference>
<dbReference type="EC" id="2.7.13.3" evidence="3"/>
<dbReference type="InterPro" id="IPR000014">
    <property type="entry name" value="PAS"/>
</dbReference>
<name>A0A2P5P8Q3_9CHLR</name>
<dbReference type="EMBL" id="JQAN02000006">
    <property type="protein sequence ID" value="PPD58670.1"/>
    <property type="molecule type" value="Genomic_DNA"/>
</dbReference>
<dbReference type="Gene3D" id="3.30.565.10">
    <property type="entry name" value="Histidine kinase-like ATPase, C-terminal domain"/>
    <property type="match status" value="1"/>
</dbReference>
<keyword evidence="6" id="KW-0808">Transferase</keyword>
<evidence type="ECO:0000256" key="6">
    <source>
        <dbReference type="ARBA" id="ARBA00022679"/>
    </source>
</evidence>
<dbReference type="SMART" id="SM00388">
    <property type="entry name" value="HisKA"/>
    <property type="match status" value="1"/>
</dbReference>
<dbReference type="GO" id="GO:0005886">
    <property type="term" value="C:plasma membrane"/>
    <property type="evidence" value="ECO:0007669"/>
    <property type="project" value="UniProtKB-SubCell"/>
</dbReference>
<dbReference type="PROSITE" id="PS50109">
    <property type="entry name" value="HIS_KIN"/>
    <property type="match status" value="1"/>
</dbReference>
<evidence type="ECO:0000313" key="12">
    <source>
        <dbReference type="EMBL" id="PPD58670.1"/>
    </source>
</evidence>
<gene>
    <name evidence="12" type="ORF">JP09_001995</name>
</gene>
<dbReference type="SUPFAM" id="SSF55785">
    <property type="entry name" value="PYP-like sensor domain (PAS domain)"/>
    <property type="match status" value="1"/>
</dbReference>
<evidence type="ECO:0000256" key="5">
    <source>
        <dbReference type="ARBA" id="ARBA00022553"/>
    </source>
</evidence>
<dbReference type="NCBIfam" id="TIGR00229">
    <property type="entry name" value="sensory_box"/>
    <property type="match status" value="1"/>
</dbReference>
<evidence type="ECO:0000256" key="1">
    <source>
        <dbReference type="ARBA" id="ARBA00000085"/>
    </source>
</evidence>
<evidence type="ECO:0000256" key="7">
    <source>
        <dbReference type="ARBA" id="ARBA00022741"/>
    </source>
</evidence>
<dbReference type="Pfam" id="PF00512">
    <property type="entry name" value="HisKA"/>
    <property type="match status" value="1"/>
</dbReference>
<dbReference type="PANTHER" id="PTHR43047">
    <property type="entry name" value="TWO-COMPONENT HISTIDINE PROTEIN KINASE"/>
    <property type="match status" value="1"/>
</dbReference>
<protein>
    <recommendedName>
        <fullName evidence="3">histidine kinase</fullName>
        <ecNumber evidence="3">2.7.13.3</ecNumber>
    </recommendedName>
</protein>
<dbReference type="Proteomes" id="UP000235653">
    <property type="component" value="Unassembled WGS sequence"/>
</dbReference>
<dbReference type="InterPro" id="IPR035965">
    <property type="entry name" value="PAS-like_dom_sf"/>
</dbReference>
<dbReference type="InterPro" id="IPR036097">
    <property type="entry name" value="HisK_dim/P_sf"/>
</dbReference>
<evidence type="ECO:0000256" key="10">
    <source>
        <dbReference type="ARBA" id="ARBA00023012"/>
    </source>
</evidence>
<proteinExistence type="predicted"/>
<keyword evidence="4" id="KW-1003">Cell membrane</keyword>
<dbReference type="SMART" id="SM00387">
    <property type="entry name" value="HATPase_c"/>
    <property type="match status" value="1"/>
</dbReference>
<keyword evidence="5" id="KW-0597">Phosphoprotein</keyword>
<dbReference type="GO" id="GO:0000155">
    <property type="term" value="F:phosphorelay sensor kinase activity"/>
    <property type="evidence" value="ECO:0007669"/>
    <property type="project" value="InterPro"/>
</dbReference>
<evidence type="ECO:0000256" key="2">
    <source>
        <dbReference type="ARBA" id="ARBA00004236"/>
    </source>
</evidence>
<keyword evidence="7" id="KW-0547">Nucleotide-binding</keyword>
<organism evidence="12 13">
    <name type="scientific">Dehalogenimonas etheniformans</name>
    <dbReference type="NCBI Taxonomy" id="1536648"/>
    <lineage>
        <taxon>Bacteria</taxon>
        <taxon>Bacillati</taxon>
        <taxon>Chloroflexota</taxon>
        <taxon>Dehalococcoidia</taxon>
        <taxon>Dehalococcoidales</taxon>
        <taxon>Dehalococcoidaceae</taxon>
        <taxon>Dehalogenimonas</taxon>
    </lineage>
</organism>
<evidence type="ECO:0000256" key="9">
    <source>
        <dbReference type="ARBA" id="ARBA00022840"/>
    </source>
</evidence>
<sequence length="385" mass="44034">MNNLYKQYKTFFDNAYDGFTVVDFSPSSRRHLNVNQQFCDMIGYTKEEVMARDAGFFVHPDSADSARAHMRGHREGTISHSIFKWKWITKEGKCIEVESKIYSKKTNKYNIGFGVHRDITRNSELETQIKEQLVKEANLRKIIEARSVERTNYIRLIVHELKTPITALMGSIELIDYNVKRGSKINLDNLYSSVSALNKRIDDLVYLTKTEMDLLRIRRSAIDTSTLIDQVVKEQMPIFRAKSQTFITDIEPNLPSIVADAEWVAAVLTNLLSNASKFSGKNTSVKMNIITNNNDLLFEVIDEGIGIKPSEIENIFDPYARVQRKVPSYSGLGLGLFLSKTFIELHGGNIWVESTFGKGSKFSFTLPKKMENLTTTEDRIEYTNH</sequence>
<dbReference type="GO" id="GO:0009927">
    <property type="term" value="F:histidine phosphotransfer kinase activity"/>
    <property type="evidence" value="ECO:0007669"/>
    <property type="project" value="TreeGrafter"/>
</dbReference>
<comment type="caution">
    <text evidence="12">The sequence shown here is derived from an EMBL/GenBank/DDBJ whole genome shotgun (WGS) entry which is preliminary data.</text>
</comment>
<dbReference type="InterPro" id="IPR003594">
    <property type="entry name" value="HATPase_dom"/>
</dbReference>
<dbReference type="FunFam" id="3.30.565.10:FF:000023">
    <property type="entry name" value="PAS domain-containing sensor histidine kinase"/>
    <property type="match status" value="1"/>
</dbReference>
<keyword evidence="9" id="KW-0067">ATP-binding</keyword>
<keyword evidence="13" id="KW-1185">Reference proteome</keyword>
<dbReference type="SUPFAM" id="SSF55874">
    <property type="entry name" value="ATPase domain of HSP90 chaperone/DNA topoisomerase II/histidine kinase"/>
    <property type="match status" value="1"/>
</dbReference>
<dbReference type="AlphaFoldDB" id="A0A2P5P8Q3"/>
<dbReference type="Pfam" id="PF02518">
    <property type="entry name" value="HATPase_c"/>
    <property type="match status" value="1"/>
</dbReference>
<dbReference type="RefSeq" id="WP_102330154.1">
    <property type="nucleotide sequence ID" value="NZ_CP058566.2"/>
</dbReference>
<reference evidence="12 13" key="1">
    <citation type="journal article" date="2017" name="ISME J.">
        <title>Grape pomace compost harbors organohalide-respiring Dehalogenimonas species with novel reductive dehalogenase genes.</title>
        <authorList>
            <person name="Yang Y."/>
            <person name="Higgins S.A."/>
            <person name="Yan J."/>
            <person name="Simsir B."/>
            <person name="Chourey K."/>
            <person name="Iyer R."/>
            <person name="Hettich R.L."/>
            <person name="Baldwin B."/>
            <person name="Ogles D.M."/>
            <person name="Loffler F.E."/>
        </authorList>
    </citation>
    <scope>NUCLEOTIDE SEQUENCE [LARGE SCALE GENOMIC DNA]</scope>
    <source>
        <strain evidence="12 13">GP</strain>
    </source>
</reference>
<dbReference type="PRINTS" id="PR00344">
    <property type="entry name" value="BCTRLSENSOR"/>
</dbReference>
<dbReference type="SMART" id="SM00091">
    <property type="entry name" value="PAS"/>
    <property type="match status" value="1"/>
</dbReference>